<dbReference type="SMART" id="SM00238">
    <property type="entry name" value="BIR"/>
    <property type="match status" value="1"/>
</dbReference>
<gene>
    <name evidence="4" type="ORF">MARU1_001212</name>
</gene>
<feature type="compositionally biased region" description="Basic and acidic residues" evidence="3">
    <location>
        <begin position="205"/>
        <end position="220"/>
    </location>
</feature>
<name>A0AAJ5YZL3_9BASI</name>
<organism evidence="4 5">
    <name type="scientific">Malassezia arunalokei</name>
    <dbReference type="NCBI Taxonomy" id="1514897"/>
    <lineage>
        <taxon>Eukaryota</taxon>
        <taxon>Fungi</taxon>
        <taxon>Dikarya</taxon>
        <taxon>Basidiomycota</taxon>
        <taxon>Ustilaginomycotina</taxon>
        <taxon>Malasseziomycetes</taxon>
        <taxon>Malasseziales</taxon>
        <taxon>Malasseziaceae</taxon>
        <taxon>Malassezia</taxon>
    </lineage>
</organism>
<evidence type="ECO:0000256" key="3">
    <source>
        <dbReference type="SAM" id="MobiDB-lite"/>
    </source>
</evidence>
<dbReference type="Pfam" id="PF00653">
    <property type="entry name" value="BIR"/>
    <property type="match status" value="1"/>
</dbReference>
<dbReference type="GO" id="GO:0046872">
    <property type="term" value="F:metal ion binding"/>
    <property type="evidence" value="ECO:0007669"/>
    <property type="project" value="UniProtKB-KW"/>
</dbReference>
<feature type="compositionally biased region" description="Acidic residues" evidence="3">
    <location>
        <begin position="263"/>
        <end position="281"/>
    </location>
</feature>
<evidence type="ECO:0000256" key="2">
    <source>
        <dbReference type="ARBA" id="ARBA00022833"/>
    </source>
</evidence>
<dbReference type="PROSITE" id="PS50143">
    <property type="entry name" value="BIR_REPEAT_2"/>
    <property type="match status" value="1"/>
</dbReference>
<dbReference type="SUPFAM" id="SSF57924">
    <property type="entry name" value="Inhibitor of apoptosis (IAP) repeat"/>
    <property type="match status" value="1"/>
</dbReference>
<dbReference type="InterPro" id="IPR001370">
    <property type="entry name" value="BIR_rpt"/>
</dbReference>
<feature type="compositionally biased region" description="Basic and acidic residues" evidence="3">
    <location>
        <begin position="246"/>
        <end position="261"/>
    </location>
</feature>
<evidence type="ECO:0008006" key="6">
    <source>
        <dbReference type="Google" id="ProtNLM"/>
    </source>
</evidence>
<dbReference type="PANTHER" id="PTHR46771">
    <property type="entry name" value="DETERIN"/>
    <property type="match status" value="1"/>
</dbReference>
<sequence>MRNGRGGRTRGAVHRGRWKDEDPMNIIRQSRDAGRETLVKGGIARLSFGSEGPGDDDDTLWVWDDPDLLPNGSVMVSARKSTFDSRWPYTGRRGWRPTSNKVAEAGFHFTPTEEEEDACACIYCGVELSGWERTDDPIHEHQRRRPSCPFFHCILADALAPQTSPAHASTSKHEQEDDDTSDVDISHQRKKRTTSRSVSATHTKVSCDEHIPSVEPEHDTNGPAKSASRRPGSVDHANDGGSKTALNKDAHDTRHEHRSVPESEAETASEADPQPEAEPELEGGPIPASAALPQRTASVGPESDDEATVERMVTSSAPTSMGLSLPHIRDYLPIPFPHRHSQVPMPPPVSDPRKVTVVEWIQEQQRYLLDTMRERTEQQLTTMRQRNAEVRKTLEKMLRS</sequence>
<evidence type="ECO:0000313" key="5">
    <source>
        <dbReference type="Proteomes" id="UP001217582"/>
    </source>
</evidence>
<keyword evidence="5" id="KW-1185">Reference proteome</keyword>
<evidence type="ECO:0000256" key="1">
    <source>
        <dbReference type="ARBA" id="ARBA00022723"/>
    </source>
</evidence>
<dbReference type="EMBL" id="CP119917">
    <property type="protein sequence ID" value="WFD15197.1"/>
    <property type="molecule type" value="Genomic_DNA"/>
</dbReference>
<accession>A0AAJ5YZL3</accession>
<keyword evidence="1" id="KW-0479">Metal-binding</keyword>
<dbReference type="InterPro" id="IPR051190">
    <property type="entry name" value="Baculoviral_IAP"/>
</dbReference>
<dbReference type="PANTHER" id="PTHR46771:SF5">
    <property type="entry name" value="DETERIN"/>
    <property type="match status" value="1"/>
</dbReference>
<feature type="region of interest" description="Disordered" evidence="3">
    <location>
        <begin position="162"/>
        <end position="321"/>
    </location>
</feature>
<dbReference type="Gene3D" id="1.10.1170.10">
    <property type="entry name" value="Inhibitor Of Apoptosis Protein (2mihbC-IAP-1), Chain A"/>
    <property type="match status" value="1"/>
</dbReference>
<proteinExistence type="predicted"/>
<protein>
    <recommendedName>
        <fullName evidence="6">Protein bir1</fullName>
    </recommendedName>
</protein>
<reference evidence="4 5" key="1">
    <citation type="submission" date="2023-03" db="EMBL/GenBank/DDBJ databases">
        <title>Mating type loci evolution in Malassezia.</title>
        <authorList>
            <person name="Coelho M.A."/>
        </authorList>
    </citation>
    <scope>NUCLEOTIDE SEQUENCE [LARGE SCALE GENOMIC DNA]</scope>
    <source>
        <strain evidence="4 5">CBS 13387</strain>
    </source>
</reference>
<dbReference type="Proteomes" id="UP001217582">
    <property type="component" value="Chromosome 2"/>
</dbReference>
<feature type="compositionally biased region" description="Polar residues" evidence="3">
    <location>
        <begin position="195"/>
        <end position="204"/>
    </location>
</feature>
<dbReference type="CDD" id="cd00022">
    <property type="entry name" value="BIR"/>
    <property type="match status" value="1"/>
</dbReference>
<keyword evidence="2" id="KW-0862">Zinc</keyword>
<dbReference type="AlphaFoldDB" id="A0AAJ5YZL3"/>
<evidence type="ECO:0000313" key="4">
    <source>
        <dbReference type="EMBL" id="WFD15197.1"/>
    </source>
</evidence>